<name>A0ABT7MK95_9PSEU</name>
<feature type="transmembrane region" description="Helical" evidence="2">
    <location>
        <begin position="192"/>
        <end position="214"/>
    </location>
</feature>
<evidence type="ECO:0000313" key="5">
    <source>
        <dbReference type="Proteomes" id="UP001231924"/>
    </source>
</evidence>
<proteinExistence type="inferred from homology"/>
<evidence type="ECO:0000259" key="3">
    <source>
        <dbReference type="Pfam" id="PF00892"/>
    </source>
</evidence>
<comment type="similarity">
    <text evidence="1">Belongs to the EamA transporter family.</text>
</comment>
<evidence type="ECO:0000256" key="1">
    <source>
        <dbReference type="ARBA" id="ARBA00007362"/>
    </source>
</evidence>
<feature type="transmembrane region" description="Helical" evidence="2">
    <location>
        <begin position="106"/>
        <end position="125"/>
    </location>
</feature>
<feature type="transmembrane region" description="Helical" evidence="2">
    <location>
        <begin position="49"/>
        <end position="69"/>
    </location>
</feature>
<feature type="transmembrane region" description="Helical" evidence="2">
    <location>
        <begin position="290"/>
        <end position="309"/>
    </location>
</feature>
<feature type="transmembrane region" description="Helical" evidence="2">
    <location>
        <begin position="234"/>
        <end position="257"/>
    </location>
</feature>
<evidence type="ECO:0000313" key="4">
    <source>
        <dbReference type="EMBL" id="MDL5159778.1"/>
    </source>
</evidence>
<keyword evidence="2" id="KW-0472">Membrane</keyword>
<keyword evidence="2" id="KW-0812">Transmembrane</keyword>
<organism evidence="4 5">
    <name type="scientific">Actinomycetospora termitidis</name>
    <dbReference type="NCBI Taxonomy" id="3053470"/>
    <lineage>
        <taxon>Bacteria</taxon>
        <taxon>Bacillati</taxon>
        <taxon>Actinomycetota</taxon>
        <taxon>Actinomycetes</taxon>
        <taxon>Pseudonocardiales</taxon>
        <taxon>Pseudonocardiaceae</taxon>
        <taxon>Actinomycetospora</taxon>
    </lineage>
</organism>
<comment type="caution">
    <text evidence="4">The sequence shown here is derived from an EMBL/GenBank/DDBJ whole genome shotgun (WGS) entry which is preliminary data.</text>
</comment>
<keyword evidence="5" id="KW-1185">Reference proteome</keyword>
<dbReference type="RefSeq" id="WP_286056383.1">
    <property type="nucleotide sequence ID" value="NZ_JASVWF010000008.1"/>
</dbReference>
<dbReference type="PANTHER" id="PTHR22911:SF79">
    <property type="entry name" value="MOBA-LIKE NTP TRANSFERASE DOMAIN-CONTAINING PROTEIN"/>
    <property type="match status" value="1"/>
</dbReference>
<dbReference type="InterPro" id="IPR037185">
    <property type="entry name" value="EmrE-like"/>
</dbReference>
<dbReference type="PANTHER" id="PTHR22911">
    <property type="entry name" value="ACYL-MALONYL CONDENSING ENZYME-RELATED"/>
    <property type="match status" value="1"/>
</dbReference>
<dbReference type="InterPro" id="IPR000620">
    <property type="entry name" value="EamA_dom"/>
</dbReference>
<feature type="domain" description="EamA" evidence="3">
    <location>
        <begin position="163"/>
        <end position="307"/>
    </location>
</feature>
<dbReference type="EMBL" id="JASVWF010000008">
    <property type="protein sequence ID" value="MDL5159778.1"/>
    <property type="molecule type" value="Genomic_DNA"/>
</dbReference>
<gene>
    <name evidence="4" type="ORF">QRT03_27680</name>
</gene>
<feature type="transmembrane region" description="Helical" evidence="2">
    <location>
        <begin position="20"/>
        <end position="43"/>
    </location>
</feature>
<accession>A0ABT7MK95</accession>
<protein>
    <submittedName>
        <fullName evidence="4">EamA family transporter</fullName>
    </submittedName>
</protein>
<dbReference type="Proteomes" id="UP001231924">
    <property type="component" value="Unassembled WGS sequence"/>
</dbReference>
<keyword evidence="2" id="KW-1133">Transmembrane helix</keyword>
<feature type="transmembrane region" description="Helical" evidence="2">
    <location>
        <begin position="137"/>
        <end position="157"/>
    </location>
</feature>
<dbReference type="Pfam" id="PF00892">
    <property type="entry name" value="EamA"/>
    <property type="match status" value="2"/>
</dbReference>
<evidence type="ECO:0000256" key="2">
    <source>
        <dbReference type="SAM" id="Phobius"/>
    </source>
</evidence>
<sequence>MSPPAVETPRGGRTSGGLAIALLSGFSFGLAGPFAASLLAVGWSPIAVVLGRLGGTALLLAVPLVVVVARGFRPAARDLRAVAVYGVVPLAGAQVCYFSAVDRLSVGVALLIEYTAPVLLLAWTWTRNAERPRPATLGGAALAIAGLVLVLEVWRAAEVDVVGVLWGLGAAVCLAAYFRLSAAAGEADGPPALVLTAGGAVVGSVVVVLVGLVGLLPLTATTASIDLAGSTAPWWVGVVLVAAFSTTLAYLAGIAAVARLGSRLASFVGLSEVLFAVLGAWWLVSQRPTAPQIAGGVLIVAAIALIRWAEPPGVDDRPAGPES</sequence>
<feature type="transmembrane region" description="Helical" evidence="2">
    <location>
        <begin position="163"/>
        <end position="180"/>
    </location>
</feature>
<reference evidence="4 5" key="1">
    <citation type="submission" date="2023-06" db="EMBL/GenBank/DDBJ databases">
        <title>Actinomycetospora Odt1-22.</title>
        <authorList>
            <person name="Supong K."/>
        </authorList>
    </citation>
    <scope>NUCLEOTIDE SEQUENCE [LARGE SCALE GENOMIC DNA]</scope>
    <source>
        <strain evidence="4 5">Odt1-22</strain>
    </source>
</reference>
<feature type="transmembrane region" description="Helical" evidence="2">
    <location>
        <begin position="81"/>
        <end position="100"/>
    </location>
</feature>
<dbReference type="SUPFAM" id="SSF103481">
    <property type="entry name" value="Multidrug resistance efflux transporter EmrE"/>
    <property type="match status" value="2"/>
</dbReference>
<feature type="transmembrane region" description="Helical" evidence="2">
    <location>
        <begin position="264"/>
        <end position="284"/>
    </location>
</feature>
<feature type="domain" description="EamA" evidence="3">
    <location>
        <begin position="17"/>
        <end position="151"/>
    </location>
</feature>